<dbReference type="InterPro" id="IPR001902">
    <property type="entry name" value="SLC26A/SulP_fam"/>
</dbReference>
<evidence type="ECO:0000256" key="3">
    <source>
        <dbReference type="ARBA" id="ARBA00022989"/>
    </source>
</evidence>
<dbReference type="AlphaFoldDB" id="A0A1Y0D3N2"/>
<dbReference type="InterPro" id="IPR036513">
    <property type="entry name" value="STAS_dom_sf"/>
</dbReference>
<reference evidence="7 8" key="1">
    <citation type="journal article" date="2014" name="Int. J. Syst. Evol. Microbiol.">
        <title>Oceanisphaera profunda sp. nov., a marine bacterium isolated from deep-sea sediment, and emended description of the genus Oceanisphaera.</title>
        <authorList>
            <person name="Xu Z."/>
            <person name="Zhang X.Y."/>
            <person name="Su H.N."/>
            <person name="Yu Z.C."/>
            <person name="Liu C."/>
            <person name="Li H."/>
            <person name="Chen X.L."/>
            <person name="Song X.Y."/>
            <person name="Xie B.B."/>
            <person name="Qin Q.L."/>
            <person name="Zhou B.C."/>
            <person name="Shi M."/>
            <person name="Huang Y."/>
            <person name="Zhang Y.Z."/>
        </authorList>
    </citation>
    <scope>NUCLEOTIDE SEQUENCE [LARGE SCALE GENOMIC DNA]</scope>
    <source>
        <strain evidence="7 8">SM1222</strain>
    </source>
</reference>
<sequence length="628" mass="67443">MSNQAQGKTKKWTRLLPFLQWTPMVNGASLRADAQAGLTNAIIVLPQGVAYALIAGLPPEYGLYAAIVPAIIAALFGSSWHLISGPTAAMSIVVFTSVSPLATPGTAEFIALALTLTLMKGVFQLVLASARLGILVNFVSHSVVIGFTAGAAVVIVVSQLQNLLGLSLHTKGTFTDNGWQVLSHLNDANPYSLAVGLTTLVACVLIKKLLPRWPNMLMGLALASGLAFLLDPRQEHIVMVGAIPASLPPLSIPDLSFSNISALSSGALAISILGLVEASSIARAIASRSHQRLDDNQEFIGQGLSNVVGAFFSSYASSGSFTRTGVNFTSGARTPMAAIFASLFLLVIVQLFSGITAWLPIPAMAGLLLMVAWNLIDFHHIKMIMRAAKSEATVLIVTFAATLLVALEFAIYAGVILSLVFYLKRTSHPRIVTILPDPNAKHPLFTNAEKKRLPYCPQLRIIRIEGSLFFGAVNHVQEYLQSVREPRILIVGNGMNFVDMVGAEMLLQEAKRRRAEGGDLYLSNVKSGVLRILNRNDILKQLGRDHIFTNKGQAIHRIYQQLDARVCQTCTAKIFQECHIAPPGEKDPDASTISRAEAVKVEVLAQTPSTTDIPPTTNIIVTAPAKPT</sequence>
<dbReference type="CDD" id="cd07042">
    <property type="entry name" value="STAS_SulP_like_sulfate_transporter"/>
    <property type="match status" value="1"/>
</dbReference>
<dbReference type="SUPFAM" id="SSF52091">
    <property type="entry name" value="SpoIIaa-like"/>
    <property type="match status" value="1"/>
</dbReference>
<dbReference type="KEGG" id="opf:CBP31_05405"/>
<keyword evidence="3 5" id="KW-1133">Transmembrane helix</keyword>
<evidence type="ECO:0000313" key="7">
    <source>
        <dbReference type="EMBL" id="ART82133.1"/>
    </source>
</evidence>
<gene>
    <name evidence="7" type="ORF">CBP31_05405</name>
</gene>
<protein>
    <submittedName>
        <fullName evidence="7">Sodium-independent anion transporter</fullName>
    </submittedName>
</protein>
<dbReference type="EMBL" id="CP021377">
    <property type="protein sequence ID" value="ART82133.1"/>
    <property type="molecule type" value="Genomic_DNA"/>
</dbReference>
<accession>A0A1Y0D3N2</accession>
<dbReference type="GO" id="GO:0055085">
    <property type="term" value="P:transmembrane transport"/>
    <property type="evidence" value="ECO:0007669"/>
    <property type="project" value="InterPro"/>
</dbReference>
<feature type="transmembrane region" description="Helical" evidence="5">
    <location>
        <begin position="188"/>
        <end position="206"/>
    </location>
</feature>
<keyword evidence="2 5" id="KW-0812">Transmembrane</keyword>
<dbReference type="InterPro" id="IPR011547">
    <property type="entry name" value="SLC26A/SulP_dom"/>
</dbReference>
<evidence type="ECO:0000256" key="2">
    <source>
        <dbReference type="ARBA" id="ARBA00022692"/>
    </source>
</evidence>
<feature type="transmembrane region" description="Helical" evidence="5">
    <location>
        <begin position="338"/>
        <end position="371"/>
    </location>
</feature>
<keyword evidence="4 5" id="KW-0472">Membrane</keyword>
<dbReference type="Pfam" id="PF01740">
    <property type="entry name" value="STAS"/>
    <property type="match status" value="1"/>
</dbReference>
<feature type="transmembrane region" description="Helical" evidence="5">
    <location>
        <begin position="392"/>
        <end position="423"/>
    </location>
</feature>
<feature type="transmembrane region" description="Helical" evidence="5">
    <location>
        <begin position="134"/>
        <end position="157"/>
    </location>
</feature>
<feature type="transmembrane region" description="Helical" evidence="5">
    <location>
        <begin position="213"/>
        <end position="230"/>
    </location>
</feature>
<feature type="transmembrane region" description="Helical" evidence="5">
    <location>
        <begin position="61"/>
        <end position="83"/>
    </location>
</feature>
<proteinExistence type="predicted"/>
<evidence type="ECO:0000256" key="4">
    <source>
        <dbReference type="ARBA" id="ARBA00023136"/>
    </source>
</evidence>
<dbReference type="InterPro" id="IPR002645">
    <property type="entry name" value="STAS_dom"/>
</dbReference>
<dbReference type="OrthoDB" id="9769739at2"/>
<dbReference type="PANTHER" id="PTHR11814">
    <property type="entry name" value="SULFATE TRANSPORTER"/>
    <property type="match status" value="1"/>
</dbReference>
<dbReference type="RefSeq" id="WP_087035234.1">
    <property type="nucleotide sequence ID" value="NZ_CP021377.1"/>
</dbReference>
<dbReference type="Gene3D" id="3.30.750.24">
    <property type="entry name" value="STAS domain"/>
    <property type="match status" value="1"/>
</dbReference>
<feature type="transmembrane region" description="Helical" evidence="5">
    <location>
        <begin position="257"/>
        <end position="278"/>
    </location>
</feature>
<dbReference type="Proteomes" id="UP000243937">
    <property type="component" value="Chromosome"/>
</dbReference>
<comment type="subcellular location">
    <subcellularLocation>
        <location evidence="1">Membrane</location>
        <topology evidence="1">Multi-pass membrane protein</topology>
    </subcellularLocation>
</comment>
<dbReference type="PROSITE" id="PS50801">
    <property type="entry name" value="STAS"/>
    <property type="match status" value="1"/>
</dbReference>
<name>A0A1Y0D3N2_9GAMM</name>
<evidence type="ECO:0000259" key="6">
    <source>
        <dbReference type="PROSITE" id="PS50801"/>
    </source>
</evidence>
<dbReference type="GO" id="GO:0016020">
    <property type="term" value="C:membrane"/>
    <property type="evidence" value="ECO:0007669"/>
    <property type="project" value="UniProtKB-SubCell"/>
</dbReference>
<evidence type="ECO:0000256" key="5">
    <source>
        <dbReference type="SAM" id="Phobius"/>
    </source>
</evidence>
<dbReference type="Pfam" id="PF00916">
    <property type="entry name" value="Sulfate_transp"/>
    <property type="match status" value="1"/>
</dbReference>
<feature type="domain" description="STAS" evidence="6">
    <location>
        <begin position="457"/>
        <end position="558"/>
    </location>
</feature>
<feature type="transmembrane region" description="Helical" evidence="5">
    <location>
        <begin position="109"/>
        <end position="127"/>
    </location>
</feature>
<evidence type="ECO:0000313" key="8">
    <source>
        <dbReference type="Proteomes" id="UP000243937"/>
    </source>
</evidence>
<organism evidence="7 8">
    <name type="scientific">Oceanisphaera profunda</name>
    <dbReference type="NCBI Taxonomy" id="1416627"/>
    <lineage>
        <taxon>Bacteria</taxon>
        <taxon>Pseudomonadati</taxon>
        <taxon>Pseudomonadota</taxon>
        <taxon>Gammaproteobacteria</taxon>
        <taxon>Aeromonadales</taxon>
        <taxon>Aeromonadaceae</taxon>
        <taxon>Oceanisphaera</taxon>
    </lineage>
</organism>
<keyword evidence="8" id="KW-1185">Reference proteome</keyword>
<evidence type="ECO:0000256" key="1">
    <source>
        <dbReference type="ARBA" id="ARBA00004141"/>
    </source>
</evidence>